<evidence type="ECO:0000313" key="1">
    <source>
        <dbReference type="EMBL" id="TDR23231.1"/>
    </source>
</evidence>
<dbReference type="EMBL" id="SNZB01000001">
    <property type="protein sequence ID" value="TDR23231.1"/>
    <property type="molecule type" value="Genomic_DNA"/>
</dbReference>
<dbReference type="GO" id="GO:0047355">
    <property type="term" value="F:CDP-glycerol glycerophosphotransferase activity"/>
    <property type="evidence" value="ECO:0007669"/>
    <property type="project" value="InterPro"/>
</dbReference>
<comment type="caution">
    <text evidence="1">The sequence shown here is derived from an EMBL/GenBank/DDBJ whole genome shotgun (WGS) entry which is preliminary data.</text>
</comment>
<dbReference type="InterPro" id="IPR043148">
    <property type="entry name" value="TagF_C"/>
</dbReference>
<accession>A0A4V3DIR4</accession>
<reference evidence="1 2" key="1">
    <citation type="submission" date="2019-03" db="EMBL/GenBank/DDBJ databases">
        <title>Genomic Encyclopedia of Type Strains, Phase IV (KMG-IV): sequencing the most valuable type-strain genomes for metagenomic binning, comparative biology and taxonomic classification.</title>
        <authorList>
            <person name="Goeker M."/>
        </authorList>
    </citation>
    <scope>NUCLEOTIDE SEQUENCE [LARGE SCALE GENOMIC DNA]</scope>
    <source>
        <strain evidence="1 2">DSM 25488</strain>
    </source>
</reference>
<keyword evidence="1" id="KW-0808">Transferase</keyword>
<dbReference type="OrthoDB" id="9780552at2"/>
<name>A0A4V3DIR4_9GAMM</name>
<dbReference type="Pfam" id="PF04464">
    <property type="entry name" value="Glyphos_transf"/>
    <property type="match status" value="1"/>
</dbReference>
<dbReference type="Gene3D" id="3.40.50.12580">
    <property type="match status" value="1"/>
</dbReference>
<dbReference type="GO" id="GO:0016020">
    <property type="term" value="C:membrane"/>
    <property type="evidence" value="ECO:0007669"/>
    <property type="project" value="InterPro"/>
</dbReference>
<dbReference type="InterPro" id="IPR007554">
    <property type="entry name" value="Glycerophosphate_synth"/>
</dbReference>
<dbReference type="Proteomes" id="UP000295724">
    <property type="component" value="Unassembled WGS sequence"/>
</dbReference>
<gene>
    <name evidence="1" type="ORF">C8D91_0091</name>
</gene>
<dbReference type="RefSeq" id="WP_099018114.1">
    <property type="nucleotide sequence ID" value="NZ_NIHB01000001.1"/>
</dbReference>
<keyword evidence="2" id="KW-1185">Reference proteome</keyword>
<protein>
    <submittedName>
        <fullName evidence="1">CDP-glycerol:poly(Glycerophosphate) glycerophosphotransferase</fullName>
    </submittedName>
</protein>
<proteinExistence type="predicted"/>
<evidence type="ECO:0000313" key="2">
    <source>
        <dbReference type="Proteomes" id="UP000295724"/>
    </source>
</evidence>
<sequence length="383" mass="43657">MKFFKHLKNVIAFNQLDVKNRQIVFYSEGKNYWVHLKGLVEKLLEQGQTGVCYVSSGANDPGLAVEHENYHSFLIDEGWVRNWWFENLKADLLVLSMPDIHQYQVKRSKFPVHYVYVQHSLVSKHMVYRKGAFDYYDSIFCAGPHHIKEIKAIESLYKLPEKALYKHGYSRLDSIIKNASRRPNKTTPDNQNHVLIAPSWGQVNVVEEFGLQIVEDLLNNGFKVTLRPHPQTIKFSQAKVAEIVAQFKHDSNFSFEGSVDGEQSLHQSDVMISDWSGAALDYAFGLGKPVLFIDVPRKVNNAEYEKIDIIPFEDSIRTQIGEVMPLHEVANVSKWIRQCLAKKSATGFDHGIYNVGCSDQVGADLIVEILEKVQQAKSMDSNA</sequence>
<organism evidence="1 2">
    <name type="scientific">Marinicella litoralis</name>
    <dbReference type="NCBI Taxonomy" id="644220"/>
    <lineage>
        <taxon>Bacteria</taxon>
        <taxon>Pseudomonadati</taxon>
        <taxon>Pseudomonadota</taxon>
        <taxon>Gammaproteobacteria</taxon>
        <taxon>Lysobacterales</taxon>
        <taxon>Marinicellaceae</taxon>
        <taxon>Marinicella</taxon>
    </lineage>
</organism>
<dbReference type="AlphaFoldDB" id="A0A4V3DIR4"/>